<dbReference type="InterPro" id="IPR039859">
    <property type="entry name" value="PFA4/ZDH16/20/ERF2-like"/>
</dbReference>
<protein>
    <submittedName>
        <fullName evidence="2">Uncharacterized protein</fullName>
    </submittedName>
</protein>
<reference evidence="3" key="1">
    <citation type="submission" date="2024-04" db="EMBL/GenBank/DDBJ databases">
        <title>Salinicola lusitanus LLJ914,a marine bacterium isolated from the Okinawa Trough.</title>
        <authorList>
            <person name="Li J."/>
        </authorList>
    </citation>
    <scope>NUCLEOTIDE SEQUENCE [LARGE SCALE GENOMIC DNA]</scope>
</reference>
<keyword evidence="1" id="KW-1133">Transmembrane helix</keyword>
<evidence type="ECO:0000313" key="2">
    <source>
        <dbReference type="EMBL" id="KAK7918892.1"/>
    </source>
</evidence>
<dbReference type="EMBL" id="JBBPFD010000007">
    <property type="protein sequence ID" value="KAK7918892.1"/>
    <property type="molecule type" value="Genomic_DNA"/>
</dbReference>
<feature type="transmembrane region" description="Helical" evidence="1">
    <location>
        <begin position="109"/>
        <end position="133"/>
    </location>
</feature>
<organism evidence="2 3">
    <name type="scientific">Mugilogobius chulae</name>
    <name type="common">yellowstripe goby</name>
    <dbReference type="NCBI Taxonomy" id="88201"/>
    <lineage>
        <taxon>Eukaryota</taxon>
        <taxon>Metazoa</taxon>
        <taxon>Chordata</taxon>
        <taxon>Craniata</taxon>
        <taxon>Vertebrata</taxon>
        <taxon>Euteleostomi</taxon>
        <taxon>Actinopterygii</taxon>
        <taxon>Neopterygii</taxon>
        <taxon>Teleostei</taxon>
        <taxon>Neoteleostei</taxon>
        <taxon>Acanthomorphata</taxon>
        <taxon>Gobiaria</taxon>
        <taxon>Gobiiformes</taxon>
        <taxon>Gobioidei</taxon>
        <taxon>Gobiidae</taxon>
        <taxon>Gobionellinae</taxon>
        <taxon>Mugilogobius</taxon>
    </lineage>
</organism>
<comment type="caution">
    <text evidence="2">The sequence shown here is derived from an EMBL/GenBank/DDBJ whole genome shotgun (WGS) entry which is preliminary data.</text>
</comment>
<accession>A0AAW0P6F6</accession>
<sequence>MESMIRLKNEELLQSVQGRRRRRKGGRWHEDGRKLEVPVVPDHEARPALVPTPQSHAQRGHRQWKSVPALELHQSDAQVTLLQQPKDSDTLFDCVFEPIYWFVDNVTRWFGVVFVSLVIVLTSSVVIIVYMFVIP</sequence>
<keyword evidence="1" id="KW-0472">Membrane</keyword>
<dbReference type="PANTHER" id="PTHR12246">
    <property type="entry name" value="PALMITOYLTRANSFERASE ZDHHC16"/>
    <property type="match status" value="1"/>
</dbReference>
<evidence type="ECO:0000313" key="3">
    <source>
        <dbReference type="Proteomes" id="UP001460270"/>
    </source>
</evidence>
<dbReference type="AlphaFoldDB" id="A0AAW0P6F6"/>
<gene>
    <name evidence="2" type="ORF">WMY93_010176</name>
</gene>
<name>A0AAW0P6F6_9GOBI</name>
<dbReference type="GO" id="GO:0016409">
    <property type="term" value="F:palmitoyltransferase activity"/>
    <property type="evidence" value="ECO:0007669"/>
    <property type="project" value="InterPro"/>
</dbReference>
<proteinExistence type="predicted"/>
<keyword evidence="1" id="KW-0812">Transmembrane</keyword>
<evidence type="ECO:0000256" key="1">
    <source>
        <dbReference type="SAM" id="Phobius"/>
    </source>
</evidence>
<dbReference type="Proteomes" id="UP001460270">
    <property type="component" value="Unassembled WGS sequence"/>
</dbReference>
<keyword evidence="3" id="KW-1185">Reference proteome</keyword>